<protein>
    <submittedName>
        <fullName evidence="4">Ig-like domain-containing protein</fullName>
    </submittedName>
</protein>
<feature type="compositionally biased region" description="Low complexity" evidence="2">
    <location>
        <begin position="2434"/>
        <end position="2451"/>
    </location>
</feature>
<dbReference type="InterPro" id="IPR050350">
    <property type="entry name" value="Compl-Cell_Adhes-Reg"/>
</dbReference>
<feature type="domain" description="Bacterial Ig-like" evidence="3">
    <location>
        <begin position="1882"/>
        <end position="1963"/>
    </location>
</feature>
<feature type="domain" description="Bacterial Ig-like" evidence="3">
    <location>
        <begin position="1604"/>
        <end position="1684"/>
    </location>
</feature>
<evidence type="ECO:0000259" key="3">
    <source>
        <dbReference type="Pfam" id="PF19077"/>
    </source>
</evidence>
<dbReference type="PANTHER" id="PTHR19325:SF567">
    <property type="entry name" value="SUSHI, VON WILLEBRAND FACTOR TYPE A, EGF AND PENTRAXIN DOMAIN-CONTAINING PROTEIN 1-LIKE"/>
    <property type="match status" value="1"/>
</dbReference>
<sequence length="2526" mass="250867">MDANQLLIIDIQGSVGIVLENGSIKALSLGDTITVGDIVITAANSSLLIDVKGISLAIPANQRVQITPDLVADAARDSSETTIFDDSIDDAIASLNQPDPTSTTEASSLTDDVSDFLNALESGGDILDNLEATAAGGNAAAGSGGGTSFVELARIAESVDPNSLSFDDSFEASNDGIFAVRDTTDGVLPETALIGSLALNELGLINNPQPVISGTSSNLAGETVLITITDALDNVQTITVIVQPDGTFTSPTIEPLPDGPIVVDVTVTGPDGEPVSDTITANIDTTAPLVSIATLTDSASPVVTITGSVVGLDTGDDVVLTVTDSAGQVQTFITQLDPQGNWAITTAALAEGPYNVQASVVDDAGNEGNAQATATIDLTAPIIAIDVIADTNDVTPTLTGSVNGVAIGTLVSITVVASNGATQTLTATVTAGGSWSTEVTGTLVEGEFTVTATVADSAGNTASATEVGLIDTTAPIITINALAQSNDTTPTISGTTLGVNAGTTVTLVITDSNGDQQTLTTVTDAAGNWQLEPSIALAEGDYTVAASVSDEAGNSSTATTTGNIDLTPPLISINAIADTNDQTPDISGGSQGLSAGSNVTVTVTDSTGAVQVFNTITASDGSWSVSVVNTLAQGQFNVIAQTQDTAGNSAQDSAIGNVDITAPIINIDAFADSNDTTPVITGTVSGVDIGSTITVTVVDNNGVQQILTAVVNTTNTWQVELTTALAEGEFTITATVSDNAGNQASDTSDGLIDITAPLINLDTLVDSADDTPIITGQVQGVANGTLVAIVVVDANGVQQTFATQTLNDGSFAVEVPNSLAQGQYSVVATVADTAGNQASDSTTGLIDLSLLSININIVGETNDTTPELTGNTLNAAAGDQVQVIITDINGQTETLLTSVDANGNWSVTPSLDLAEGEFSVTAMVTDSFGNTANAAITGIVDTTAPIILIDTVGDINDATPVISGTSQGAASGSIVTVVVTDSQNNSQTYSASTDANGNWSFAVTTPVAIGEFTITASVTDVAGNTGTDTELGAFDNTSPVLTLDVDQLTSDTTPLISGTSDTDTGSVVTVLVTDSSGITQTLLAVVGADGSWSISPDNALSDGDFTVTASVADTFGNQSTVSDTGVVDATAPTLTIDNLGTVNDTTPTISGQTSEPVGSVVNLVVNDGANSQNLTAIVNGDGSWSVEVPTALQNGTIAVVANITDAAGNQATANSSFILNDNAPSLSIDTIADSNDVTPIISGASDAPDGSIITVVITDSNNSNQTLTTTVTAGVWSVEAQNTVAEGQFTVAASVTVDGLTSDAQAIGVIDTQAPVFDINPLAETSDTTPTITGSSDEIGGVVNLTVTDATGAVQTLTATVLADGTWSVDVPTPLAEGAFQVDASVTDAAGNTASDTENGGVIDTQAPSFDIDPLAATSDTTPTITGSSDEIGGIVTIAVTDANGAVQTLTATVLADGTWAVDVPTPLAEGAFQVDASVTDAAGNTASDSENGGVIDTQAPSFDIDPLAATSDTTPTITGSSDEIGGVVNLTVTDANGAVQTLTATVLADGTWSVDVPTPLAEGAFQVDASITDAAGNTASDTENGGVVDTQAPSFDIDLLADTSDTTPTITGSSDEIGGIVNLTVTDANGAVQTLTATVLADGTWSVDVPTPLAEGAFQVDASVTDAAGNTATDSENGGVIDTQAPSFDIDPLAATSDTTPTITGSSDEIGGVVNLTVADATGAVQTLTATVLADGTWSVDVPTPLAEGTFQVDASVTDAAGNTASDSENGGVIDTQAPSFDIDPLADTSDTTPTITGSSDEIGGIVTIAVTDANGAVQTLTATVLADGTWSVDVPTPLAEGAFQVDASVTDAAGNTASDSENGGVIDTQAPSFDIDPLAATSDTTPTITGSSDEIGGVVTIAVTDANGAVQTLTATVLADGTWSVDVPTPLAEGAFQVDASITDAAGNTASDTENGGVIDTQAPSFDIDPLTDTSDTTPTITGSSDEIGGVVNLTVTDATGAVQTLTATVLADGTWAVDVPTPLAEGAFQVDASVTDAAGNTASDSENGGVIDTQAPVFDINPLAETSDATPTITGSSDEIGGIVTIAVTDATGAVQTLTATVLADGTWAVDVPTPLAEGAFQVDASVTDAAGNTATDSENGGVIDTQAPSFDIDPLADTSDTTPTITGSSDEIGGIVNLTVTDANGTVQNLTATVLADGTWSVDVPTPLAEGAFQVDASVTDAAGNTASDTENGGVVDTQAPSFDIDPLAATSDTTPTITGSSDEIGGVVTIAVTDANGAVQTLTATVLADGTWSVDVPTPLAEGAFQVDASVTDAAGNIASDTENGGVIDTQAPSFDIDPLAATSDTTPNITGSSDEIGGIVTIAVTDANGAVQTLTATVLADGTWSVDVPTPLAEGAFQVDASVTDAAGNTASDSENGGVIDTQAPSFDIDPLTDTSDTTPTITGSSDEIGGVVNLTVTDATGAVQTLTATVLADGTWSVDVPTPLAEGAFQVDASVTDAAGNTASDTENGGVIDTQAPSF</sequence>
<accession>A0ABU1BJM9</accession>
<dbReference type="RefSeq" id="WP_309039846.1">
    <property type="nucleotide sequence ID" value="NZ_JAVIFY010000032.1"/>
</dbReference>
<feature type="domain" description="Bacterial Ig-like" evidence="3">
    <location>
        <begin position="1325"/>
        <end position="1405"/>
    </location>
</feature>
<feature type="domain" description="Bacterial Ig-like" evidence="3">
    <location>
        <begin position="1510"/>
        <end position="1591"/>
    </location>
</feature>
<feature type="domain" description="Bacterial Ig-like" evidence="3">
    <location>
        <begin position="579"/>
        <end position="654"/>
    </location>
</feature>
<reference evidence="4 5" key="1">
    <citation type="submission" date="2023-08" db="EMBL/GenBank/DDBJ databases">
        <title>Pseudoalteromonas haloplanktis LL1 genome.</title>
        <authorList>
            <person name="Wu S."/>
        </authorList>
    </citation>
    <scope>NUCLEOTIDE SEQUENCE [LARGE SCALE GENOMIC DNA]</scope>
    <source>
        <strain evidence="4 5">LL1</strain>
    </source>
</reference>
<feature type="domain" description="Bacterial Ig-like" evidence="3">
    <location>
        <begin position="1141"/>
        <end position="1216"/>
    </location>
</feature>
<feature type="domain" description="Bacterial Ig-like" evidence="3">
    <location>
        <begin position="1790"/>
        <end position="1870"/>
    </location>
</feature>
<feature type="domain" description="Bacterial Ig-like" evidence="3">
    <location>
        <begin position="486"/>
        <end position="565"/>
    </location>
</feature>
<keyword evidence="5" id="KW-1185">Reference proteome</keyword>
<dbReference type="Gene3D" id="2.60.40.10">
    <property type="entry name" value="Immunoglobulins"/>
    <property type="match status" value="24"/>
</dbReference>
<dbReference type="EMBL" id="JAVIFY010000032">
    <property type="protein sequence ID" value="MDQ9094119.1"/>
    <property type="molecule type" value="Genomic_DNA"/>
</dbReference>
<feature type="compositionally biased region" description="Polar residues" evidence="2">
    <location>
        <begin position="2162"/>
        <end position="2172"/>
    </location>
</feature>
<feature type="non-terminal residue" evidence="4">
    <location>
        <position position="2526"/>
    </location>
</feature>
<feature type="domain" description="Bacterial Ig-like" evidence="3">
    <location>
        <begin position="861"/>
        <end position="942"/>
    </location>
</feature>
<proteinExistence type="predicted"/>
<feature type="domain" description="Bacterial Ig-like" evidence="3">
    <location>
        <begin position="2441"/>
        <end position="2521"/>
    </location>
</feature>
<evidence type="ECO:0000313" key="5">
    <source>
        <dbReference type="Proteomes" id="UP001226574"/>
    </source>
</evidence>
<feature type="domain" description="Bacterial Ig-like" evidence="3">
    <location>
        <begin position="2254"/>
        <end position="2335"/>
    </location>
</feature>
<dbReference type="InterPro" id="IPR044016">
    <property type="entry name" value="Big_13"/>
</dbReference>
<gene>
    <name evidence="4" type="ORF">RC083_21380</name>
</gene>
<feature type="compositionally biased region" description="Polar residues" evidence="2">
    <location>
        <begin position="1790"/>
        <end position="1800"/>
    </location>
</feature>
<keyword evidence="1" id="KW-0768">Sushi</keyword>
<feature type="domain" description="Bacterial Ig-like" evidence="3">
    <location>
        <begin position="674"/>
        <end position="747"/>
    </location>
</feature>
<comment type="caution">
    <text evidence="4">The sequence shown here is derived from an EMBL/GenBank/DDBJ whole genome shotgun (WGS) entry which is preliminary data.</text>
</comment>
<dbReference type="InterPro" id="IPR013783">
    <property type="entry name" value="Ig-like_fold"/>
</dbReference>
<feature type="domain" description="Bacterial Ig-like" evidence="3">
    <location>
        <begin position="2347"/>
        <end position="2428"/>
    </location>
</feature>
<feature type="region of interest" description="Disordered" evidence="2">
    <location>
        <begin position="2415"/>
        <end position="2451"/>
    </location>
</feature>
<dbReference type="PANTHER" id="PTHR19325">
    <property type="entry name" value="COMPLEMENT COMPONENT-RELATED SUSHI DOMAIN-CONTAINING"/>
    <property type="match status" value="1"/>
</dbReference>
<feature type="domain" description="Bacterial Ig-like" evidence="3">
    <location>
        <begin position="1044"/>
        <end position="1124"/>
    </location>
</feature>
<organism evidence="4 5">
    <name type="scientific">Pseudoalteromonas haloplanktis</name>
    <name type="common">Alteromonas haloplanktis</name>
    <dbReference type="NCBI Taxonomy" id="228"/>
    <lineage>
        <taxon>Bacteria</taxon>
        <taxon>Pseudomonadati</taxon>
        <taxon>Pseudomonadota</taxon>
        <taxon>Gammaproteobacteria</taxon>
        <taxon>Alteromonadales</taxon>
        <taxon>Pseudoalteromonadaceae</taxon>
        <taxon>Pseudoalteromonas</taxon>
    </lineage>
</organism>
<name>A0ABU1BJM9_PSEHA</name>
<feature type="domain" description="Bacterial Ig-like" evidence="3">
    <location>
        <begin position="1696"/>
        <end position="1777"/>
    </location>
</feature>
<dbReference type="NCBIfam" id="NF033510">
    <property type="entry name" value="Ca_tandemer"/>
    <property type="match status" value="22"/>
</dbReference>
<feature type="domain" description="Bacterial Ig-like" evidence="3">
    <location>
        <begin position="313"/>
        <end position="377"/>
    </location>
</feature>
<feature type="domain" description="Bacterial Ig-like" evidence="3">
    <location>
        <begin position="955"/>
        <end position="1030"/>
    </location>
</feature>
<feature type="compositionally biased region" description="Low complexity" evidence="2">
    <location>
        <begin position="1969"/>
        <end position="1986"/>
    </location>
</feature>
<dbReference type="Proteomes" id="UP001226574">
    <property type="component" value="Unassembled WGS sequence"/>
</dbReference>
<feature type="domain" description="Bacterial Ig-like" evidence="3">
    <location>
        <begin position="1976"/>
        <end position="2056"/>
    </location>
</feature>
<dbReference type="Pfam" id="PF19077">
    <property type="entry name" value="Big_13"/>
    <property type="match status" value="23"/>
</dbReference>
<feature type="domain" description="Bacterial Ig-like" evidence="3">
    <location>
        <begin position="2162"/>
        <end position="2242"/>
    </location>
</feature>
<feature type="region of interest" description="Disordered" evidence="2">
    <location>
        <begin position="2136"/>
        <end position="2172"/>
    </location>
</feature>
<feature type="domain" description="Bacterial Ig-like" evidence="3">
    <location>
        <begin position="1417"/>
        <end position="1498"/>
    </location>
</feature>
<feature type="domain" description="Bacterial Ig-like" evidence="3">
    <location>
        <begin position="2069"/>
        <end position="2149"/>
    </location>
</feature>
<feature type="region of interest" description="Disordered" evidence="2">
    <location>
        <begin position="1764"/>
        <end position="1800"/>
    </location>
</feature>
<evidence type="ECO:0000256" key="1">
    <source>
        <dbReference type="ARBA" id="ARBA00022659"/>
    </source>
</evidence>
<feature type="region of interest" description="Disordered" evidence="2">
    <location>
        <begin position="1950"/>
        <end position="1986"/>
    </location>
</feature>
<feature type="domain" description="Bacterial Ig-like" evidence="3">
    <location>
        <begin position="783"/>
        <end position="844"/>
    </location>
</feature>
<evidence type="ECO:0000313" key="4">
    <source>
        <dbReference type="EMBL" id="MDQ9094119.1"/>
    </source>
</evidence>
<feature type="domain" description="Bacterial Ig-like" evidence="3">
    <location>
        <begin position="391"/>
        <end position="468"/>
    </location>
</feature>
<evidence type="ECO:0000256" key="2">
    <source>
        <dbReference type="SAM" id="MobiDB-lite"/>
    </source>
</evidence>